<evidence type="ECO:0000256" key="1">
    <source>
        <dbReference type="SAM" id="MobiDB-lite"/>
    </source>
</evidence>
<sequence>MGRASDDSDADDPRSAIRRARESARLARIFGEALPETTRDERVHDPEDQGSSEAWLRSQVPPHHG</sequence>
<proteinExistence type="predicted"/>
<gene>
    <name evidence="2" type="ORF">GCM10023318_05090</name>
</gene>
<dbReference type="EMBL" id="BAABJM010000001">
    <property type="protein sequence ID" value="GAA5043455.1"/>
    <property type="molecule type" value="Genomic_DNA"/>
</dbReference>
<comment type="caution">
    <text evidence="2">The sequence shown here is derived from an EMBL/GenBank/DDBJ whole genome shotgun (WGS) entry which is preliminary data.</text>
</comment>
<dbReference type="Proteomes" id="UP001500603">
    <property type="component" value="Unassembled WGS sequence"/>
</dbReference>
<feature type="compositionally biased region" description="Basic and acidic residues" evidence="1">
    <location>
        <begin position="37"/>
        <end position="47"/>
    </location>
</feature>
<accession>A0ABP9JUE2</accession>
<evidence type="ECO:0000313" key="3">
    <source>
        <dbReference type="Proteomes" id="UP001500603"/>
    </source>
</evidence>
<keyword evidence="3" id="KW-1185">Reference proteome</keyword>
<evidence type="ECO:0000313" key="2">
    <source>
        <dbReference type="EMBL" id="GAA5043455.1"/>
    </source>
</evidence>
<protein>
    <submittedName>
        <fullName evidence="2">Uncharacterized protein</fullName>
    </submittedName>
</protein>
<feature type="compositionally biased region" description="Basic and acidic residues" evidence="1">
    <location>
        <begin position="1"/>
        <end position="25"/>
    </location>
</feature>
<reference evidence="3" key="1">
    <citation type="journal article" date="2019" name="Int. J. Syst. Evol. Microbiol.">
        <title>The Global Catalogue of Microorganisms (GCM) 10K type strain sequencing project: providing services to taxonomists for standard genome sequencing and annotation.</title>
        <authorList>
            <consortium name="The Broad Institute Genomics Platform"/>
            <consortium name="The Broad Institute Genome Sequencing Center for Infectious Disease"/>
            <person name="Wu L."/>
            <person name="Ma J."/>
        </authorList>
    </citation>
    <scope>NUCLEOTIDE SEQUENCE [LARGE SCALE GENOMIC DNA]</scope>
    <source>
        <strain evidence="3">JCM 18298</strain>
    </source>
</reference>
<name>A0ABP9JUE2_9NOCA</name>
<feature type="region of interest" description="Disordered" evidence="1">
    <location>
        <begin position="1"/>
        <end position="65"/>
    </location>
</feature>
<organism evidence="2 3">
    <name type="scientific">Nocardia callitridis</name>
    <dbReference type="NCBI Taxonomy" id="648753"/>
    <lineage>
        <taxon>Bacteria</taxon>
        <taxon>Bacillati</taxon>
        <taxon>Actinomycetota</taxon>
        <taxon>Actinomycetes</taxon>
        <taxon>Mycobacteriales</taxon>
        <taxon>Nocardiaceae</taxon>
        <taxon>Nocardia</taxon>
    </lineage>
</organism>